<comment type="pathway">
    <text evidence="1">Cofactor biosynthesis; adenosylcobalamin biosynthesis.</text>
</comment>
<dbReference type="PIRSF" id="PIRSF036525">
    <property type="entry name" value="CobF"/>
    <property type="match status" value="1"/>
</dbReference>
<evidence type="ECO:0000256" key="5">
    <source>
        <dbReference type="ARBA" id="ARBA00022691"/>
    </source>
</evidence>
<reference evidence="7 8" key="1">
    <citation type="journal article" date="2019" name="Int. J. Syst. Evol. Microbiol.">
        <title>The Global Catalogue of Microorganisms (GCM) 10K type strain sequencing project: providing services to taxonomists for standard genome sequencing and annotation.</title>
        <authorList>
            <consortium name="The Broad Institute Genomics Platform"/>
            <consortium name="The Broad Institute Genome Sequencing Center for Infectious Disease"/>
            <person name="Wu L."/>
            <person name="Ma J."/>
        </authorList>
    </citation>
    <scope>NUCLEOTIDE SEQUENCE [LARGE SCALE GENOMIC DNA]</scope>
    <source>
        <strain evidence="7 8">JCM 13008</strain>
    </source>
</reference>
<keyword evidence="5" id="KW-0949">S-adenosyl-L-methionine</keyword>
<dbReference type="InterPro" id="IPR014777">
    <property type="entry name" value="4pyrrole_Mease_sub1"/>
</dbReference>
<dbReference type="PANTHER" id="PTHR43467">
    <property type="entry name" value="COBALT-PRECORRIN-2 C(20)-METHYLTRANSFERASE"/>
    <property type="match status" value="1"/>
</dbReference>
<evidence type="ECO:0000313" key="7">
    <source>
        <dbReference type="EMBL" id="GAA1094265.1"/>
    </source>
</evidence>
<dbReference type="PANTHER" id="PTHR43467:SF1">
    <property type="entry name" value="PRECORRIN-6A SYNTHASE [DEACETYLATING]"/>
    <property type="match status" value="1"/>
</dbReference>
<dbReference type="Proteomes" id="UP001501581">
    <property type="component" value="Unassembled WGS sequence"/>
</dbReference>
<dbReference type="InterPro" id="IPR012797">
    <property type="entry name" value="CobF"/>
</dbReference>
<proteinExistence type="predicted"/>
<dbReference type="InterPro" id="IPR000878">
    <property type="entry name" value="4pyrrol_Mease"/>
</dbReference>
<evidence type="ECO:0000313" key="8">
    <source>
        <dbReference type="Proteomes" id="UP001501581"/>
    </source>
</evidence>
<evidence type="ECO:0000259" key="6">
    <source>
        <dbReference type="Pfam" id="PF00590"/>
    </source>
</evidence>
<dbReference type="EMBL" id="BAAALG010000002">
    <property type="protein sequence ID" value="GAA1094265.1"/>
    <property type="molecule type" value="Genomic_DNA"/>
</dbReference>
<dbReference type="SUPFAM" id="SSF53790">
    <property type="entry name" value="Tetrapyrrole methylase"/>
    <property type="match status" value="1"/>
</dbReference>
<dbReference type="Gene3D" id="3.40.1010.10">
    <property type="entry name" value="Cobalt-precorrin-4 Transmethylase, Domain 1"/>
    <property type="match status" value="1"/>
</dbReference>
<dbReference type="NCBIfam" id="TIGR02434">
    <property type="entry name" value="CobF"/>
    <property type="match status" value="1"/>
</dbReference>
<dbReference type="CDD" id="cd11643">
    <property type="entry name" value="Precorrin-6A-synthase"/>
    <property type="match status" value="1"/>
</dbReference>
<sequence>MTLLHVVGFGMGPHHLTWEAAQALTEADYVLAVRKGPSDPLLEVRRAICDSFGVELVEVSDPERDRDDPADYPAAVRDWHRARVAAFAEEIAEREGTGAFLVWGDPSLYDSTLRVLEQIAELVEVTWTVVPGISAPQILAARHGVVLHDVGGPVHVTTSRRLRAEIDAGQGNLVVMLTSDRTLADLADPALADWRIWWGANLGAAGEQLVAGRLGDVVAELRAAREAARESAGWVMDLFLLRAPEQAR</sequence>
<keyword evidence="4" id="KW-0808">Transferase</keyword>
<evidence type="ECO:0000256" key="1">
    <source>
        <dbReference type="ARBA" id="ARBA00004953"/>
    </source>
</evidence>
<name>A0ABN1TP16_9ACTN</name>
<dbReference type="Gene3D" id="3.30.950.10">
    <property type="entry name" value="Methyltransferase, Cobalt-precorrin-4 Transmethylase, Domain 2"/>
    <property type="match status" value="1"/>
</dbReference>
<dbReference type="InterPro" id="IPR014776">
    <property type="entry name" value="4pyrrole_Mease_sub2"/>
</dbReference>
<organism evidence="7 8">
    <name type="scientific">Nocardioides dubius</name>
    <dbReference type="NCBI Taxonomy" id="317019"/>
    <lineage>
        <taxon>Bacteria</taxon>
        <taxon>Bacillati</taxon>
        <taxon>Actinomycetota</taxon>
        <taxon>Actinomycetes</taxon>
        <taxon>Propionibacteriales</taxon>
        <taxon>Nocardioidaceae</taxon>
        <taxon>Nocardioides</taxon>
    </lineage>
</organism>
<evidence type="ECO:0000256" key="4">
    <source>
        <dbReference type="ARBA" id="ARBA00022679"/>
    </source>
</evidence>
<dbReference type="RefSeq" id="WP_343991505.1">
    <property type="nucleotide sequence ID" value="NZ_BAAALG010000002.1"/>
</dbReference>
<gene>
    <name evidence="7" type="primary">cobF</name>
    <name evidence="7" type="ORF">GCM10009668_07510</name>
</gene>
<protein>
    <submittedName>
        <fullName evidence="7">Precorrin-6A synthase (Deacetylating)</fullName>
    </submittedName>
</protein>
<dbReference type="InterPro" id="IPR035996">
    <property type="entry name" value="4pyrrol_Methylase_sf"/>
</dbReference>
<keyword evidence="3" id="KW-0489">Methyltransferase</keyword>
<feature type="domain" description="Tetrapyrrole methylase" evidence="6">
    <location>
        <begin position="4"/>
        <end position="217"/>
    </location>
</feature>
<keyword evidence="2" id="KW-0169">Cobalamin biosynthesis</keyword>
<keyword evidence="8" id="KW-1185">Reference proteome</keyword>
<evidence type="ECO:0000256" key="2">
    <source>
        <dbReference type="ARBA" id="ARBA00022573"/>
    </source>
</evidence>
<accession>A0ABN1TP16</accession>
<comment type="caution">
    <text evidence="7">The sequence shown here is derived from an EMBL/GenBank/DDBJ whole genome shotgun (WGS) entry which is preliminary data.</text>
</comment>
<dbReference type="Pfam" id="PF00590">
    <property type="entry name" value="TP_methylase"/>
    <property type="match status" value="1"/>
</dbReference>
<evidence type="ECO:0000256" key="3">
    <source>
        <dbReference type="ARBA" id="ARBA00022603"/>
    </source>
</evidence>